<sequence length="47" mass="5112">MLQKLQFSLLNNVKSLIIGLLGLLLSFLGQAMSADKNEDNLSAHKLA</sequence>
<name>A0AAW3YXU3_9GAMM</name>
<comment type="caution">
    <text evidence="1">The sequence shown here is derived from an EMBL/GenBank/DDBJ whole genome shotgun (WGS) entry which is preliminary data.</text>
</comment>
<accession>A0AAW3YXU3</accession>
<dbReference type="RefSeq" id="WP_323851545.1">
    <property type="nucleotide sequence ID" value="NZ_JACXBC010000037.1"/>
</dbReference>
<protein>
    <submittedName>
        <fullName evidence="1">Uncharacterized protein</fullName>
    </submittedName>
</protein>
<organism evidence="1">
    <name type="scientific">Xenorhabdus szentirmaii</name>
    <dbReference type="NCBI Taxonomy" id="290112"/>
    <lineage>
        <taxon>Bacteria</taxon>
        <taxon>Pseudomonadati</taxon>
        <taxon>Pseudomonadota</taxon>
        <taxon>Gammaproteobacteria</taxon>
        <taxon>Enterobacterales</taxon>
        <taxon>Morganellaceae</taxon>
        <taxon>Xenorhabdus</taxon>
    </lineage>
</organism>
<dbReference type="EMBL" id="JACXBF010000350">
    <property type="protein sequence ID" value="MBD2801572.1"/>
    <property type="molecule type" value="Genomic_DNA"/>
</dbReference>
<evidence type="ECO:0000313" key="1">
    <source>
        <dbReference type="EMBL" id="MBD2801572.1"/>
    </source>
</evidence>
<dbReference type="AlphaFoldDB" id="A0AAW3YXU3"/>
<gene>
    <name evidence="1" type="ORF">ID854_14220</name>
</gene>
<dbReference type="Proteomes" id="UP001193920">
    <property type="component" value="Unassembled WGS sequence"/>
</dbReference>
<proteinExistence type="predicted"/>
<reference evidence="1" key="1">
    <citation type="submission" date="2020-09" db="EMBL/GenBank/DDBJ databases">
        <authorList>
            <person name="Palma L."/>
            <person name="Caballero P."/>
            <person name="Berry C."/>
            <person name="Del Valle E."/>
        </authorList>
    </citation>
    <scope>NUCLEOTIDE SEQUENCE</scope>
    <source>
        <strain evidence="1">M</strain>
    </source>
</reference>
<reference evidence="1" key="2">
    <citation type="journal article" date="2024" name="Toxins">
        <title>Genome Sequence Analysis of Native Xenorhabdus Strains Isolated from Entomopathogenic Nematodes in Argentina.</title>
        <authorList>
            <person name="Palma L."/>
            <person name="Frizzo L."/>
            <person name="Kaiser S."/>
            <person name="Berry C."/>
            <person name="Caballero P."/>
            <person name="Bode H.B."/>
            <person name="Del Valle E.E."/>
        </authorList>
    </citation>
    <scope>NUCLEOTIDE SEQUENCE</scope>
    <source>
        <strain evidence="1">M</strain>
    </source>
</reference>